<dbReference type="PRINTS" id="PR00959">
    <property type="entry name" value="MEVGALKINASE"/>
</dbReference>
<evidence type="ECO:0000256" key="5">
    <source>
        <dbReference type="ARBA" id="ARBA00022679"/>
    </source>
</evidence>
<feature type="domain" description="GHMP kinase C-terminal" evidence="14">
    <location>
        <begin position="401"/>
        <end position="473"/>
    </location>
</feature>
<evidence type="ECO:0000256" key="7">
    <source>
        <dbReference type="ARBA" id="ARBA00022777"/>
    </source>
</evidence>
<dbReference type="EC" id="2.7.1.6" evidence="3"/>
<dbReference type="Gene3D" id="3.30.70.3170">
    <property type="match status" value="1"/>
</dbReference>
<sequence>MSSDIVPLATSASDIYSGQFDEHQARFQQLSEEFTRIYGTPPAYIARAPGRVNIIGEHIDYCGMPVFPMAIELDTLIAVAPTDTQEVRVANTKHEKYSAFSFTYCEKDIVYIDSSVHSWANYFKCGYKGAIEFLKINNPKGMNCLLDGHVPTGAGLSSSSAMVSCVVLATFNINNAQLSKEDIVNISVASERYVGVNGGGMDQTCSVMAQRSSALFIEFSPKLNTTSVRFPKTDPEISFVIANTLVVSDKQVTAPVCYNLRVVETRIASLMLAKYLGLDKNPQISNVDPLTMKIIMDVYFANKDNHPSDSVDSWIFRLSEMLSHTQKLFSNKPDGYTWEECAEYLNITVEDIKNKVHVNKFPVRAEKLQLFKRSVHVYSETLRVVKFRQICETADASINPLIELGKLMNESQDSCNKLFDCSCEELNELCQISINAGATGSRLTGAGWGGCTISMVPSNKVDSFIQTVKSQYYAKHHPNLTEEQLEDVIFSTKPGNSLDSSYTVSIDYGIWHYLIPARISLAWKYTYVLKIFC</sequence>
<dbReference type="InterPro" id="IPR006206">
    <property type="entry name" value="Mevalonate/galactokinase"/>
</dbReference>
<dbReference type="EMBL" id="MBFR01000012">
    <property type="protein sequence ID" value="PVU97442.1"/>
    <property type="molecule type" value="Genomic_DNA"/>
</dbReference>
<dbReference type="SUPFAM" id="SSF54211">
    <property type="entry name" value="Ribosomal protein S5 domain 2-like"/>
    <property type="match status" value="1"/>
</dbReference>
<keyword evidence="9" id="KW-0299">Galactose metabolism</keyword>
<keyword evidence="8" id="KW-0067">ATP-binding</keyword>
<comment type="pathway">
    <text evidence="1">Carbohydrate metabolism; galactose metabolism.</text>
</comment>
<dbReference type="InterPro" id="IPR000705">
    <property type="entry name" value="Galactokinase"/>
</dbReference>
<evidence type="ECO:0000256" key="1">
    <source>
        <dbReference type="ARBA" id="ARBA00004947"/>
    </source>
</evidence>
<dbReference type="PANTHER" id="PTHR10457">
    <property type="entry name" value="MEVALONATE KINASE/GALACTOKINASE"/>
    <property type="match status" value="1"/>
</dbReference>
<dbReference type="GO" id="GO:0005829">
    <property type="term" value="C:cytosol"/>
    <property type="evidence" value="ECO:0007669"/>
    <property type="project" value="TreeGrafter"/>
</dbReference>
<dbReference type="STRING" id="133385.A0A2T9YYM1"/>
<dbReference type="PROSITE" id="PS00627">
    <property type="entry name" value="GHMP_KINASES_ATP"/>
    <property type="match status" value="1"/>
</dbReference>
<dbReference type="Pfam" id="PF08544">
    <property type="entry name" value="GHMP_kinases_C"/>
    <property type="match status" value="1"/>
</dbReference>
<evidence type="ECO:0000313" key="17">
    <source>
        <dbReference type="Proteomes" id="UP000245383"/>
    </source>
</evidence>
<dbReference type="Pfam" id="PF00288">
    <property type="entry name" value="GHMP_kinases_N"/>
    <property type="match status" value="1"/>
</dbReference>
<dbReference type="GO" id="GO:0004335">
    <property type="term" value="F:galactokinase activity"/>
    <property type="evidence" value="ECO:0007669"/>
    <property type="project" value="UniProtKB-EC"/>
</dbReference>
<evidence type="ECO:0000256" key="3">
    <source>
        <dbReference type="ARBA" id="ARBA00012315"/>
    </source>
</evidence>
<keyword evidence="10" id="KW-0119">Carbohydrate metabolism</keyword>
<keyword evidence="5" id="KW-0808">Transferase</keyword>
<evidence type="ECO:0000256" key="6">
    <source>
        <dbReference type="ARBA" id="ARBA00022741"/>
    </source>
</evidence>
<dbReference type="InterPro" id="IPR006203">
    <property type="entry name" value="GHMP_knse_ATP-bd_CS"/>
</dbReference>
<dbReference type="PROSITE" id="PS00106">
    <property type="entry name" value="GALACTOKINASE"/>
    <property type="match status" value="1"/>
</dbReference>
<keyword evidence="6" id="KW-0547">Nucleotide-binding</keyword>
<evidence type="ECO:0000259" key="13">
    <source>
        <dbReference type="Pfam" id="PF00288"/>
    </source>
</evidence>
<dbReference type="OrthoDB" id="187738at2759"/>
<evidence type="ECO:0000256" key="8">
    <source>
        <dbReference type="ARBA" id="ARBA00022840"/>
    </source>
</evidence>
<dbReference type="PIRSF" id="PIRSF000530">
    <property type="entry name" value="Galactokinase"/>
    <property type="match status" value="1"/>
</dbReference>
<evidence type="ECO:0000256" key="4">
    <source>
        <dbReference type="ARBA" id="ARBA00019487"/>
    </source>
</evidence>
<keyword evidence="17" id="KW-1185">Reference proteome</keyword>
<dbReference type="InterPro" id="IPR019539">
    <property type="entry name" value="GalKase_N"/>
</dbReference>
<dbReference type="SUPFAM" id="SSF55060">
    <property type="entry name" value="GHMP Kinase, C-terminal domain"/>
    <property type="match status" value="1"/>
</dbReference>
<dbReference type="InterPro" id="IPR014721">
    <property type="entry name" value="Ribsml_uS5_D2-typ_fold_subgr"/>
</dbReference>
<dbReference type="InterPro" id="IPR019741">
    <property type="entry name" value="Galactokinase_CS"/>
</dbReference>
<proteinExistence type="inferred from homology"/>
<dbReference type="InterPro" id="IPR020568">
    <property type="entry name" value="Ribosomal_Su5_D2-typ_SF"/>
</dbReference>
<dbReference type="UniPathway" id="UPA00214"/>
<keyword evidence="7" id="KW-0418">Kinase</keyword>
<gene>
    <name evidence="16" type="ORF">BB561_000547</name>
</gene>
<dbReference type="GO" id="GO:0005524">
    <property type="term" value="F:ATP binding"/>
    <property type="evidence" value="ECO:0007669"/>
    <property type="project" value="UniProtKB-KW"/>
</dbReference>
<evidence type="ECO:0000256" key="12">
    <source>
        <dbReference type="ARBA" id="ARBA00049538"/>
    </source>
</evidence>
<protein>
    <recommendedName>
        <fullName evidence="4">Galactokinase</fullName>
        <ecNumber evidence="3">2.7.1.6</ecNumber>
    </recommendedName>
    <alternativeName>
        <fullName evidence="11">Galactose kinase</fullName>
    </alternativeName>
</protein>
<name>A0A2T9YYM1_9FUNG</name>
<organism evidence="16 17">
    <name type="scientific">Smittium simulii</name>
    <dbReference type="NCBI Taxonomy" id="133385"/>
    <lineage>
        <taxon>Eukaryota</taxon>
        <taxon>Fungi</taxon>
        <taxon>Fungi incertae sedis</taxon>
        <taxon>Zoopagomycota</taxon>
        <taxon>Kickxellomycotina</taxon>
        <taxon>Harpellomycetes</taxon>
        <taxon>Harpellales</taxon>
        <taxon>Legeriomycetaceae</taxon>
        <taxon>Smittium</taxon>
    </lineage>
</organism>
<feature type="domain" description="Galactokinase N-terminal" evidence="15">
    <location>
        <begin position="32"/>
        <end position="81"/>
    </location>
</feature>
<evidence type="ECO:0000256" key="9">
    <source>
        <dbReference type="ARBA" id="ARBA00023144"/>
    </source>
</evidence>
<feature type="domain" description="GHMP kinase N-terminal" evidence="13">
    <location>
        <begin position="129"/>
        <end position="209"/>
    </location>
</feature>
<dbReference type="PRINTS" id="PR00473">
    <property type="entry name" value="GALCTOKINASE"/>
</dbReference>
<evidence type="ECO:0000259" key="14">
    <source>
        <dbReference type="Pfam" id="PF08544"/>
    </source>
</evidence>
<dbReference type="PANTHER" id="PTHR10457:SF7">
    <property type="entry name" value="GALACTOKINASE-RELATED"/>
    <property type="match status" value="1"/>
</dbReference>
<comment type="caution">
    <text evidence="16">The sequence shown here is derived from an EMBL/GenBank/DDBJ whole genome shotgun (WGS) entry which is preliminary data.</text>
</comment>
<dbReference type="FunFam" id="1.20.1440.340:FF:000003">
    <property type="entry name" value="GAL1p Galactokinase"/>
    <property type="match status" value="1"/>
</dbReference>
<evidence type="ECO:0000256" key="11">
    <source>
        <dbReference type="ARBA" id="ARBA00029590"/>
    </source>
</evidence>
<dbReference type="Gene3D" id="1.20.1440.340">
    <property type="match status" value="1"/>
</dbReference>
<reference evidence="16 17" key="1">
    <citation type="journal article" date="2018" name="MBio">
        <title>Comparative Genomics Reveals the Core Gene Toolbox for the Fungus-Insect Symbiosis.</title>
        <authorList>
            <person name="Wang Y."/>
            <person name="Stata M."/>
            <person name="Wang W."/>
            <person name="Stajich J.E."/>
            <person name="White M.M."/>
            <person name="Moncalvo J.M."/>
        </authorList>
    </citation>
    <scope>NUCLEOTIDE SEQUENCE [LARGE SCALE GENOMIC DNA]</scope>
    <source>
        <strain evidence="16 17">SWE-8-4</strain>
    </source>
</reference>
<dbReference type="InterPro" id="IPR036554">
    <property type="entry name" value="GHMP_kinase_C_sf"/>
</dbReference>
<dbReference type="NCBIfam" id="TIGR00131">
    <property type="entry name" value="gal_kin"/>
    <property type="match status" value="1"/>
</dbReference>
<evidence type="ECO:0000256" key="10">
    <source>
        <dbReference type="ARBA" id="ARBA00023277"/>
    </source>
</evidence>
<dbReference type="InterPro" id="IPR006204">
    <property type="entry name" value="GHMP_kinase_N_dom"/>
</dbReference>
<accession>A0A2T9YYM1</accession>
<dbReference type="InterPro" id="IPR013750">
    <property type="entry name" value="GHMP_kinase_C_dom"/>
</dbReference>
<evidence type="ECO:0000259" key="15">
    <source>
        <dbReference type="Pfam" id="PF10509"/>
    </source>
</evidence>
<dbReference type="Proteomes" id="UP000245383">
    <property type="component" value="Unassembled WGS sequence"/>
</dbReference>
<dbReference type="AlphaFoldDB" id="A0A2T9YYM1"/>
<dbReference type="GO" id="GO:0006012">
    <property type="term" value="P:galactose metabolic process"/>
    <property type="evidence" value="ECO:0007669"/>
    <property type="project" value="UniProtKB-UniPathway"/>
</dbReference>
<comment type="similarity">
    <text evidence="2">Belongs to the GHMP kinase family. GalK subfamily.</text>
</comment>
<comment type="catalytic activity">
    <reaction evidence="12">
        <text>alpha-D-galactose + ATP = alpha-D-galactose 1-phosphate + ADP + H(+)</text>
        <dbReference type="Rhea" id="RHEA:13553"/>
        <dbReference type="ChEBI" id="CHEBI:15378"/>
        <dbReference type="ChEBI" id="CHEBI:28061"/>
        <dbReference type="ChEBI" id="CHEBI:30616"/>
        <dbReference type="ChEBI" id="CHEBI:58336"/>
        <dbReference type="ChEBI" id="CHEBI:456216"/>
        <dbReference type="EC" id="2.7.1.6"/>
    </reaction>
    <physiologicalReaction direction="left-to-right" evidence="12">
        <dbReference type="Rhea" id="RHEA:13554"/>
    </physiologicalReaction>
</comment>
<dbReference type="Pfam" id="PF10509">
    <property type="entry name" value="GalKase_gal_bdg"/>
    <property type="match status" value="1"/>
</dbReference>
<evidence type="ECO:0000313" key="16">
    <source>
        <dbReference type="EMBL" id="PVU97442.1"/>
    </source>
</evidence>
<dbReference type="Gene3D" id="3.30.230.10">
    <property type="match status" value="1"/>
</dbReference>
<evidence type="ECO:0000256" key="2">
    <source>
        <dbReference type="ARBA" id="ARBA00006566"/>
    </source>
</evidence>